<accession>A0ABQ8U0Q5</accession>
<dbReference type="EMBL" id="JAJSOF020000001">
    <property type="protein sequence ID" value="KAJ4452123.1"/>
    <property type="molecule type" value="Genomic_DNA"/>
</dbReference>
<sequence length="371" mass="42526">MNNFPNNIISKSEFPKYKFRKPNFRKRHFPNVVFSGTIFETILRRKIRSGTGNRTRDLSALRAEGSFQLSYAGTRSTVPVELLSLYCFTAYYLHLNLCNNAGEMSPGSSTESYPAFARIGLRENPGKNLNQVTCSYRESNPGHLVSRPDALTVDPYRWLFHDAVSTTRLFSVDEIGDSEMVFGEMRPRIHHRLPGIHLTVGENLGKTQPGNQPKRRSNPHPSATSDRQASACYTFSSKCFICRSHEDGYVYTSSRNRRFTVKLKRPREYFSTEELITGLRFEISATQPSEVNEEKKKIYEPTIQYLSAKYDIEKITVTGLFFGARGTIPKAFVKWREKYKLTRDLQDAIVTTIIKFSVAIFRQHLYGVHSI</sequence>
<evidence type="ECO:0000313" key="2">
    <source>
        <dbReference type="EMBL" id="KAJ4452123.1"/>
    </source>
</evidence>
<name>A0ABQ8U0Q5_PERAM</name>
<evidence type="ECO:0000256" key="1">
    <source>
        <dbReference type="SAM" id="MobiDB-lite"/>
    </source>
</evidence>
<feature type="region of interest" description="Disordered" evidence="1">
    <location>
        <begin position="199"/>
        <end position="227"/>
    </location>
</feature>
<dbReference type="Proteomes" id="UP001148838">
    <property type="component" value="Unassembled WGS sequence"/>
</dbReference>
<reference evidence="2 3" key="1">
    <citation type="journal article" date="2022" name="Allergy">
        <title>Genome assembly and annotation of Periplaneta americana reveal a comprehensive cockroach allergen profile.</title>
        <authorList>
            <person name="Wang L."/>
            <person name="Xiong Q."/>
            <person name="Saelim N."/>
            <person name="Wang L."/>
            <person name="Nong W."/>
            <person name="Wan A.T."/>
            <person name="Shi M."/>
            <person name="Liu X."/>
            <person name="Cao Q."/>
            <person name="Hui J.H.L."/>
            <person name="Sookrung N."/>
            <person name="Leung T.F."/>
            <person name="Tungtrongchitr A."/>
            <person name="Tsui S.K.W."/>
        </authorList>
    </citation>
    <scope>NUCLEOTIDE SEQUENCE [LARGE SCALE GENOMIC DNA]</scope>
    <source>
        <strain evidence="2">PWHHKU_190912</strain>
    </source>
</reference>
<organism evidence="2 3">
    <name type="scientific">Periplaneta americana</name>
    <name type="common">American cockroach</name>
    <name type="synonym">Blatta americana</name>
    <dbReference type="NCBI Taxonomy" id="6978"/>
    <lineage>
        <taxon>Eukaryota</taxon>
        <taxon>Metazoa</taxon>
        <taxon>Ecdysozoa</taxon>
        <taxon>Arthropoda</taxon>
        <taxon>Hexapoda</taxon>
        <taxon>Insecta</taxon>
        <taxon>Pterygota</taxon>
        <taxon>Neoptera</taxon>
        <taxon>Polyneoptera</taxon>
        <taxon>Dictyoptera</taxon>
        <taxon>Blattodea</taxon>
        <taxon>Blattoidea</taxon>
        <taxon>Blattidae</taxon>
        <taxon>Blattinae</taxon>
        <taxon>Periplaneta</taxon>
    </lineage>
</organism>
<gene>
    <name evidence="2" type="ORF">ANN_03640</name>
</gene>
<keyword evidence="3" id="KW-1185">Reference proteome</keyword>
<comment type="caution">
    <text evidence="2">The sequence shown here is derived from an EMBL/GenBank/DDBJ whole genome shotgun (WGS) entry which is preliminary data.</text>
</comment>
<evidence type="ECO:0000313" key="3">
    <source>
        <dbReference type="Proteomes" id="UP001148838"/>
    </source>
</evidence>
<proteinExistence type="predicted"/>
<protein>
    <submittedName>
        <fullName evidence="2">Uncharacterized protein</fullName>
    </submittedName>
</protein>